<feature type="compositionally biased region" description="Basic residues" evidence="1">
    <location>
        <begin position="65"/>
        <end position="82"/>
    </location>
</feature>
<protein>
    <submittedName>
        <fullName evidence="2">Uncharacterized protein</fullName>
    </submittedName>
</protein>
<sequence length="176" mass="19977">MENHHEPCSPNSLKQKLRSSLCIIPCFPTPKAHHHGALTVPPTPHEADNVSLVQTSSFSPNPRSSRSRHHHHTQHHYNHHHHNNHYEFAELKDKCRNWIGRMHGRGNGHGRAGRRHHSADFKYDALSYALNFDHEESNLEDDPLLGFSSRLPHSPPRTSQDSVASPPASKEITAYS</sequence>
<dbReference type="STRING" id="106549.A0A540LI53"/>
<feature type="region of interest" description="Disordered" evidence="1">
    <location>
        <begin position="141"/>
        <end position="176"/>
    </location>
</feature>
<evidence type="ECO:0000256" key="1">
    <source>
        <dbReference type="SAM" id="MobiDB-lite"/>
    </source>
</evidence>
<dbReference type="Proteomes" id="UP000315295">
    <property type="component" value="Unassembled WGS sequence"/>
</dbReference>
<evidence type="ECO:0000313" key="2">
    <source>
        <dbReference type="EMBL" id="TQD86157.1"/>
    </source>
</evidence>
<dbReference type="PANTHER" id="PTHR33168">
    <property type="entry name" value="STRESS INDUCED PROTEIN-RELATED"/>
    <property type="match status" value="1"/>
</dbReference>
<organism evidence="2 3">
    <name type="scientific">Malus baccata</name>
    <name type="common">Siberian crab apple</name>
    <name type="synonym">Pyrus baccata</name>
    <dbReference type="NCBI Taxonomy" id="106549"/>
    <lineage>
        <taxon>Eukaryota</taxon>
        <taxon>Viridiplantae</taxon>
        <taxon>Streptophyta</taxon>
        <taxon>Embryophyta</taxon>
        <taxon>Tracheophyta</taxon>
        <taxon>Spermatophyta</taxon>
        <taxon>Magnoliopsida</taxon>
        <taxon>eudicotyledons</taxon>
        <taxon>Gunneridae</taxon>
        <taxon>Pentapetalae</taxon>
        <taxon>rosids</taxon>
        <taxon>fabids</taxon>
        <taxon>Rosales</taxon>
        <taxon>Rosaceae</taxon>
        <taxon>Amygdaloideae</taxon>
        <taxon>Maleae</taxon>
        <taxon>Malus</taxon>
    </lineage>
</organism>
<keyword evidence="3" id="KW-1185">Reference proteome</keyword>
<dbReference type="AlphaFoldDB" id="A0A540LI53"/>
<gene>
    <name evidence="2" type="ORF">C1H46_028330</name>
</gene>
<proteinExistence type="predicted"/>
<dbReference type="EMBL" id="VIEB01000575">
    <property type="protein sequence ID" value="TQD86157.1"/>
    <property type="molecule type" value="Genomic_DNA"/>
</dbReference>
<feature type="region of interest" description="Disordered" evidence="1">
    <location>
        <begin position="54"/>
        <end position="82"/>
    </location>
</feature>
<comment type="caution">
    <text evidence="2">The sequence shown here is derived from an EMBL/GenBank/DDBJ whole genome shotgun (WGS) entry which is preliminary data.</text>
</comment>
<accession>A0A540LI53</accession>
<reference evidence="2 3" key="1">
    <citation type="journal article" date="2019" name="G3 (Bethesda)">
        <title>Sequencing of a Wild Apple (Malus baccata) Genome Unravels the Differences Between Cultivated and Wild Apple Species Regarding Disease Resistance and Cold Tolerance.</title>
        <authorList>
            <person name="Chen X."/>
        </authorList>
    </citation>
    <scope>NUCLEOTIDE SEQUENCE [LARGE SCALE GENOMIC DNA]</scope>
    <source>
        <strain evidence="3">cv. Shandingzi</strain>
        <tissue evidence="2">Leaves</tissue>
    </source>
</reference>
<evidence type="ECO:0000313" key="3">
    <source>
        <dbReference type="Proteomes" id="UP000315295"/>
    </source>
</evidence>
<name>A0A540LI53_MALBA</name>